<dbReference type="AlphaFoldDB" id="A0A3E0HH39"/>
<comment type="caution">
    <text evidence="1">The sequence shown here is derived from an EMBL/GenBank/DDBJ whole genome shotgun (WGS) entry which is preliminary data.</text>
</comment>
<dbReference type="PROSITE" id="PS51257">
    <property type="entry name" value="PROKAR_LIPOPROTEIN"/>
    <property type="match status" value="1"/>
</dbReference>
<dbReference type="InterPro" id="IPR012467">
    <property type="entry name" value="DUF1684"/>
</dbReference>
<gene>
    <name evidence="1" type="ORF">C7448_10956</name>
</gene>
<keyword evidence="2" id="KW-1185">Reference proteome</keyword>
<evidence type="ECO:0000313" key="2">
    <source>
        <dbReference type="Proteomes" id="UP000256884"/>
    </source>
</evidence>
<organism evidence="1 2">
    <name type="scientific">Tenacibaculum gallaicum</name>
    <dbReference type="NCBI Taxonomy" id="561505"/>
    <lineage>
        <taxon>Bacteria</taxon>
        <taxon>Pseudomonadati</taxon>
        <taxon>Bacteroidota</taxon>
        <taxon>Flavobacteriia</taxon>
        <taxon>Flavobacteriales</taxon>
        <taxon>Flavobacteriaceae</taxon>
        <taxon>Tenacibaculum</taxon>
    </lineage>
</organism>
<dbReference type="EMBL" id="QUNS01000009">
    <property type="protein sequence ID" value="REH45804.1"/>
    <property type="molecule type" value="Genomic_DNA"/>
</dbReference>
<dbReference type="PANTHER" id="PTHR41913:SF1">
    <property type="entry name" value="DUF1684 DOMAIN-CONTAINING PROTEIN"/>
    <property type="match status" value="1"/>
</dbReference>
<dbReference type="Pfam" id="PF07920">
    <property type="entry name" value="DUF1684"/>
    <property type="match status" value="1"/>
</dbReference>
<accession>A0A3E0HH39</accession>
<name>A0A3E0HH39_9FLAO</name>
<dbReference type="Proteomes" id="UP000256884">
    <property type="component" value="Unassembled WGS sequence"/>
</dbReference>
<evidence type="ECO:0000313" key="1">
    <source>
        <dbReference type="EMBL" id="REH45804.1"/>
    </source>
</evidence>
<dbReference type="PANTHER" id="PTHR41913">
    <property type="entry name" value="DUF1684 DOMAIN-CONTAINING PROTEIN"/>
    <property type="match status" value="1"/>
</dbReference>
<dbReference type="RefSeq" id="WP_115901994.1">
    <property type="nucleotide sequence ID" value="NZ_QUNS01000009.1"/>
</dbReference>
<proteinExistence type="predicted"/>
<reference evidence="1 2" key="1">
    <citation type="submission" date="2018-08" db="EMBL/GenBank/DDBJ databases">
        <title>Genomic Encyclopedia of Type Strains, Phase IV (KMG-IV): sequencing the most valuable type-strain genomes for metagenomic binning, comparative biology and taxonomic classification.</title>
        <authorList>
            <person name="Goeker M."/>
        </authorList>
    </citation>
    <scope>NUCLEOTIDE SEQUENCE [LARGE SCALE GENOMIC DNA]</scope>
    <source>
        <strain evidence="1 2">DSM 18841</strain>
    </source>
</reference>
<evidence type="ECO:0008006" key="3">
    <source>
        <dbReference type="Google" id="ProtNLM"/>
    </source>
</evidence>
<sequence>MKKILLLIFTVSILSCKSQGKRAVLGESDFQKEMNTKFKDASRSPLTKKGLKEFNGLNFFPINEKYKVNASLELLPNAPVFNFPTTTDRVVLYKKYGILSFSVDGEEFELAIYQDVKPDPEYANHLFLPFLDNTNGKTSYKGGRFIDVYTTDIKDDGTIVINFNEAYNPYCAYSDRYSCPITPSDNYLDVEIKAGVMSYEKPN</sequence>
<dbReference type="OrthoDB" id="5493262at2"/>
<protein>
    <recommendedName>
        <fullName evidence="3">DUF1684 domain-containing protein</fullName>
    </recommendedName>
</protein>